<evidence type="ECO:0000313" key="2">
    <source>
        <dbReference type="Proteomes" id="UP001479436"/>
    </source>
</evidence>
<accession>A0ABR2WKE6</accession>
<comment type="caution">
    <text evidence="1">The sequence shown here is derived from an EMBL/GenBank/DDBJ whole genome shotgun (WGS) entry which is preliminary data.</text>
</comment>
<reference evidence="1 2" key="1">
    <citation type="submission" date="2023-04" db="EMBL/GenBank/DDBJ databases">
        <title>Genome of Basidiobolus ranarum AG-B5.</title>
        <authorList>
            <person name="Stajich J.E."/>
            <person name="Carter-House D."/>
            <person name="Gryganskyi A."/>
        </authorList>
    </citation>
    <scope>NUCLEOTIDE SEQUENCE [LARGE SCALE GENOMIC DNA]</scope>
    <source>
        <strain evidence="1 2">AG-B5</strain>
    </source>
</reference>
<sequence length="88" mass="10336">MNSYLKINRPQKSLEYYEVLKRIQPTYITYGILMNCHSYLRKHPEVVSLWSKAVETFPLYTLNGALSVVLDSYGYHPTASELRTFWSN</sequence>
<protein>
    <submittedName>
        <fullName evidence="1">Uncharacterized protein</fullName>
    </submittedName>
</protein>
<gene>
    <name evidence="1" type="ORF">K7432_012679</name>
</gene>
<keyword evidence="2" id="KW-1185">Reference proteome</keyword>
<dbReference type="EMBL" id="JASJQH010001136">
    <property type="protein sequence ID" value="KAK9761990.1"/>
    <property type="molecule type" value="Genomic_DNA"/>
</dbReference>
<proteinExistence type="predicted"/>
<evidence type="ECO:0000313" key="1">
    <source>
        <dbReference type="EMBL" id="KAK9761990.1"/>
    </source>
</evidence>
<name>A0ABR2WKE6_9FUNG</name>
<dbReference type="Proteomes" id="UP001479436">
    <property type="component" value="Unassembled WGS sequence"/>
</dbReference>
<organism evidence="1 2">
    <name type="scientific">Basidiobolus ranarum</name>
    <dbReference type="NCBI Taxonomy" id="34480"/>
    <lineage>
        <taxon>Eukaryota</taxon>
        <taxon>Fungi</taxon>
        <taxon>Fungi incertae sedis</taxon>
        <taxon>Zoopagomycota</taxon>
        <taxon>Entomophthoromycotina</taxon>
        <taxon>Basidiobolomycetes</taxon>
        <taxon>Basidiobolales</taxon>
        <taxon>Basidiobolaceae</taxon>
        <taxon>Basidiobolus</taxon>
    </lineage>
</organism>